<keyword evidence="2" id="KW-1133">Transmembrane helix</keyword>
<keyword evidence="4" id="KW-1185">Reference proteome</keyword>
<gene>
    <name evidence="3" type="ORF">ODALV1_LOCUS22140</name>
</gene>
<protein>
    <submittedName>
        <fullName evidence="3">Uncharacterized protein</fullName>
    </submittedName>
</protein>
<organism evidence="3 4">
    <name type="scientific">Orchesella dallaii</name>
    <dbReference type="NCBI Taxonomy" id="48710"/>
    <lineage>
        <taxon>Eukaryota</taxon>
        <taxon>Metazoa</taxon>
        <taxon>Ecdysozoa</taxon>
        <taxon>Arthropoda</taxon>
        <taxon>Hexapoda</taxon>
        <taxon>Collembola</taxon>
        <taxon>Entomobryomorpha</taxon>
        <taxon>Entomobryoidea</taxon>
        <taxon>Orchesellidae</taxon>
        <taxon>Orchesellinae</taxon>
        <taxon>Orchesella</taxon>
    </lineage>
</organism>
<feature type="compositionally biased region" description="Low complexity" evidence="1">
    <location>
        <begin position="165"/>
        <end position="176"/>
    </location>
</feature>
<evidence type="ECO:0000313" key="4">
    <source>
        <dbReference type="Proteomes" id="UP001642540"/>
    </source>
</evidence>
<feature type="transmembrane region" description="Helical" evidence="2">
    <location>
        <begin position="53"/>
        <end position="75"/>
    </location>
</feature>
<keyword evidence="2" id="KW-0812">Transmembrane</keyword>
<reference evidence="3 4" key="1">
    <citation type="submission" date="2024-08" db="EMBL/GenBank/DDBJ databases">
        <authorList>
            <person name="Cucini C."/>
            <person name="Frati F."/>
        </authorList>
    </citation>
    <scope>NUCLEOTIDE SEQUENCE [LARGE SCALE GENOMIC DNA]</scope>
</reference>
<sequence length="200" mass="22734">MWKCVHKLAGLQDVMRVIAPRFPEYCERLITSGPLVSFTNPPVIENESSLSTFIWIFSVSNFALLLLFVCGFWFLCRQHRNLYVAIDEIPRIVQNLHARHNNYYAQLQEQNADDNFSDPIENSITTRNNNPFLAIECSPPQPIPLPPPNHQQIEMEIISDSSGYPTSSNPSTDSSPEIIPSAGTRTQYGRVVNPPDFFRP</sequence>
<dbReference type="Proteomes" id="UP001642540">
    <property type="component" value="Unassembled WGS sequence"/>
</dbReference>
<keyword evidence="2" id="KW-0472">Membrane</keyword>
<evidence type="ECO:0000256" key="2">
    <source>
        <dbReference type="SAM" id="Phobius"/>
    </source>
</evidence>
<comment type="caution">
    <text evidence="3">The sequence shown here is derived from an EMBL/GenBank/DDBJ whole genome shotgun (WGS) entry which is preliminary data.</text>
</comment>
<name>A0ABP1RH78_9HEXA</name>
<dbReference type="EMBL" id="CAXLJM020000074">
    <property type="protein sequence ID" value="CAL8128215.1"/>
    <property type="molecule type" value="Genomic_DNA"/>
</dbReference>
<evidence type="ECO:0000313" key="3">
    <source>
        <dbReference type="EMBL" id="CAL8128215.1"/>
    </source>
</evidence>
<feature type="region of interest" description="Disordered" evidence="1">
    <location>
        <begin position="158"/>
        <end position="200"/>
    </location>
</feature>
<proteinExistence type="predicted"/>
<evidence type="ECO:0000256" key="1">
    <source>
        <dbReference type="SAM" id="MobiDB-lite"/>
    </source>
</evidence>
<accession>A0ABP1RH78</accession>